<reference evidence="3" key="1">
    <citation type="submission" date="2020-07" db="EMBL/GenBank/DDBJ databases">
        <title>Genome sequence and genetic diversity analysis of an under-domesticated orphan crop, white fonio (Digitaria exilis).</title>
        <authorList>
            <person name="Bennetzen J.L."/>
            <person name="Chen S."/>
            <person name="Ma X."/>
            <person name="Wang X."/>
            <person name="Yssel A.E.J."/>
            <person name="Chaluvadi S.R."/>
            <person name="Johnson M."/>
            <person name="Gangashetty P."/>
            <person name="Hamidou F."/>
            <person name="Sanogo M.D."/>
            <person name="Zwaenepoel A."/>
            <person name="Wallace J."/>
            <person name="Van De Peer Y."/>
            <person name="Van Deynze A."/>
        </authorList>
    </citation>
    <scope>NUCLEOTIDE SEQUENCE</scope>
    <source>
        <tissue evidence="3">Leaves</tissue>
    </source>
</reference>
<gene>
    <name evidence="3" type="ORF">HU200_001047</name>
</gene>
<feature type="transmembrane region" description="Helical" evidence="2">
    <location>
        <begin position="50"/>
        <end position="74"/>
    </location>
</feature>
<keyword evidence="2" id="KW-1133">Transmembrane helix</keyword>
<comment type="caution">
    <text evidence="3">The sequence shown here is derived from an EMBL/GenBank/DDBJ whole genome shotgun (WGS) entry which is preliminary data.</text>
</comment>
<evidence type="ECO:0000313" key="4">
    <source>
        <dbReference type="Proteomes" id="UP000636709"/>
    </source>
</evidence>
<proteinExistence type="predicted"/>
<evidence type="ECO:0000313" key="3">
    <source>
        <dbReference type="EMBL" id="KAF8781074.1"/>
    </source>
</evidence>
<sequence>MSSLLAVAGGVTTKTTTIRSLLALALRAWSLCVFLVVIAALLLVSPAAVVILFPVACMAVSACLICAIAARILLPFFILPPGHHDRSGGVHERKQDCVEVDLAEAPPGGGFDDDDDSASSSVEEGHGEEEEGGEKEHGLCFSSSGQGFSGPCDDDERRRFFFEDRGSCYRTFYDLLAFWRSMEREASRRGGKNCPIYQVTK</sequence>
<name>A0A835KWW6_9POAL</name>
<dbReference type="Proteomes" id="UP000636709">
    <property type="component" value="Unassembled WGS sequence"/>
</dbReference>
<dbReference type="OrthoDB" id="696246at2759"/>
<accession>A0A835KWW6</accession>
<dbReference type="EMBL" id="JACEFO010000112">
    <property type="protein sequence ID" value="KAF8781074.1"/>
    <property type="molecule type" value="Genomic_DNA"/>
</dbReference>
<keyword evidence="2" id="KW-0812">Transmembrane</keyword>
<evidence type="ECO:0000256" key="2">
    <source>
        <dbReference type="SAM" id="Phobius"/>
    </source>
</evidence>
<feature type="transmembrane region" description="Helical" evidence="2">
    <location>
        <begin position="21"/>
        <end position="44"/>
    </location>
</feature>
<organism evidence="3 4">
    <name type="scientific">Digitaria exilis</name>
    <dbReference type="NCBI Taxonomy" id="1010633"/>
    <lineage>
        <taxon>Eukaryota</taxon>
        <taxon>Viridiplantae</taxon>
        <taxon>Streptophyta</taxon>
        <taxon>Embryophyta</taxon>
        <taxon>Tracheophyta</taxon>
        <taxon>Spermatophyta</taxon>
        <taxon>Magnoliopsida</taxon>
        <taxon>Liliopsida</taxon>
        <taxon>Poales</taxon>
        <taxon>Poaceae</taxon>
        <taxon>PACMAD clade</taxon>
        <taxon>Panicoideae</taxon>
        <taxon>Panicodae</taxon>
        <taxon>Paniceae</taxon>
        <taxon>Anthephorinae</taxon>
        <taxon>Digitaria</taxon>
    </lineage>
</organism>
<protein>
    <submittedName>
        <fullName evidence="3">Uncharacterized protein</fullName>
    </submittedName>
</protein>
<dbReference type="AlphaFoldDB" id="A0A835KWW6"/>
<feature type="region of interest" description="Disordered" evidence="1">
    <location>
        <begin position="106"/>
        <end position="137"/>
    </location>
</feature>
<keyword evidence="4" id="KW-1185">Reference proteome</keyword>
<keyword evidence="2" id="KW-0472">Membrane</keyword>
<evidence type="ECO:0000256" key="1">
    <source>
        <dbReference type="SAM" id="MobiDB-lite"/>
    </source>
</evidence>